<gene>
    <name evidence="1" type="ORF">BpHYR1_048015</name>
</gene>
<protein>
    <submittedName>
        <fullName evidence="1">Uncharacterized protein</fullName>
    </submittedName>
</protein>
<dbReference type="Proteomes" id="UP000276133">
    <property type="component" value="Unassembled WGS sequence"/>
</dbReference>
<comment type="caution">
    <text evidence="1">The sequence shown here is derived from an EMBL/GenBank/DDBJ whole genome shotgun (WGS) entry which is preliminary data.</text>
</comment>
<reference evidence="1 2" key="1">
    <citation type="journal article" date="2018" name="Sci. Rep.">
        <title>Genomic signatures of local adaptation to the degree of environmental predictability in rotifers.</title>
        <authorList>
            <person name="Franch-Gras L."/>
            <person name="Hahn C."/>
            <person name="Garcia-Roger E.M."/>
            <person name="Carmona M.J."/>
            <person name="Serra M."/>
            <person name="Gomez A."/>
        </authorList>
    </citation>
    <scope>NUCLEOTIDE SEQUENCE [LARGE SCALE GENOMIC DNA]</scope>
    <source>
        <strain evidence="1">HYR1</strain>
    </source>
</reference>
<evidence type="ECO:0000313" key="1">
    <source>
        <dbReference type="EMBL" id="RNA44753.1"/>
    </source>
</evidence>
<proteinExistence type="predicted"/>
<organism evidence="1 2">
    <name type="scientific">Brachionus plicatilis</name>
    <name type="common">Marine rotifer</name>
    <name type="synonym">Brachionus muelleri</name>
    <dbReference type="NCBI Taxonomy" id="10195"/>
    <lineage>
        <taxon>Eukaryota</taxon>
        <taxon>Metazoa</taxon>
        <taxon>Spiralia</taxon>
        <taxon>Gnathifera</taxon>
        <taxon>Rotifera</taxon>
        <taxon>Eurotatoria</taxon>
        <taxon>Monogononta</taxon>
        <taxon>Pseudotrocha</taxon>
        <taxon>Ploima</taxon>
        <taxon>Brachionidae</taxon>
        <taxon>Brachionus</taxon>
    </lineage>
</organism>
<dbReference type="AlphaFoldDB" id="A0A3M7T9H4"/>
<evidence type="ECO:0000313" key="2">
    <source>
        <dbReference type="Proteomes" id="UP000276133"/>
    </source>
</evidence>
<name>A0A3M7T9H4_BRAPC</name>
<dbReference type="EMBL" id="REGN01000060">
    <property type="protein sequence ID" value="RNA44753.1"/>
    <property type="molecule type" value="Genomic_DNA"/>
</dbReference>
<accession>A0A3M7T9H4</accession>
<sequence>MDGCATIYKIKRDWDGVSSLTIQRCFRKAGFNGDFLFGDLESECNENDDFKEIWTMLMFQSIPIYQRVVLYQISKLSTEFQILRTKMTIISTKLSQVLNCFVLSPVKTAQL</sequence>
<keyword evidence="2" id="KW-1185">Reference proteome</keyword>